<dbReference type="EMBL" id="JADIXP010000008">
    <property type="protein sequence ID" value="MBF4179078.1"/>
    <property type="molecule type" value="Genomic_DNA"/>
</dbReference>
<comment type="caution">
    <text evidence="1">The sequence shown here is derived from an EMBL/GenBank/DDBJ whole genome shotgun (WGS) entry which is preliminary data.</text>
</comment>
<dbReference type="AlphaFoldDB" id="A0ABD4KAV4"/>
<proteinExistence type="predicted"/>
<protein>
    <submittedName>
        <fullName evidence="1">Uncharacterized protein</fullName>
    </submittedName>
</protein>
<dbReference type="Proteomes" id="UP000628560">
    <property type="component" value="Unassembled WGS sequence"/>
</dbReference>
<organism evidence="1 2">
    <name type="scientific">Lelliottia nimipressuralis</name>
    <dbReference type="NCBI Taxonomy" id="69220"/>
    <lineage>
        <taxon>Bacteria</taxon>
        <taxon>Pseudomonadati</taxon>
        <taxon>Pseudomonadota</taxon>
        <taxon>Gammaproteobacteria</taxon>
        <taxon>Enterobacterales</taxon>
        <taxon>Enterobacteriaceae</taxon>
        <taxon>Lelliottia</taxon>
    </lineage>
</organism>
<gene>
    <name evidence="1" type="ORF">ISP11_14495</name>
</gene>
<evidence type="ECO:0000313" key="1">
    <source>
        <dbReference type="EMBL" id="MBF4179078.1"/>
    </source>
</evidence>
<sequence length="132" mass="15412">MKNNEKQKSGIDAAFSRPLRPVYVVTRHGYRKRCLSRSAALNNLAHYMTTHAFQLVGVATHHPAIPVQRDGVTVYQLGQHTGGYLASHARCIHRLRRILARKRKVQKWHEKWDSMHERYVKERDELQACKPF</sequence>
<accession>A0ABD4KAV4</accession>
<dbReference type="RefSeq" id="WP_194513626.1">
    <property type="nucleotide sequence ID" value="NZ_JADIXP010000008.1"/>
</dbReference>
<name>A0ABD4KAV4_9ENTR</name>
<reference evidence="1 2" key="1">
    <citation type="submission" date="2020-11" db="EMBL/GenBank/DDBJ databases">
        <title>Identification of Lelliottia nimipressuralis from Wound Infection by Whole Genome-Based Bacterial Identification.</title>
        <authorList>
            <person name="Navarathna D.H."/>
            <person name="Choi H."/>
            <person name="Jinadatha C."/>
            <person name="Chatterjee P."/>
            <person name="Hwang M."/>
        </authorList>
    </citation>
    <scope>NUCLEOTIDE SEQUENCE [LARGE SCALE GENOMIC DNA]</scope>
    <source>
        <strain evidence="1 2">DN2020</strain>
    </source>
</reference>
<evidence type="ECO:0000313" key="2">
    <source>
        <dbReference type="Proteomes" id="UP000628560"/>
    </source>
</evidence>